<sequence>MPERTPEGTVVVVGPAAGPAPGDGRYRWLVVLALASITTVSYGTMFYAFSVLLGDAGATAELGRAPPSAALALGVVVSGVLAPLVGTACDLLGSRRVFLVGAVRGGAGLAAFSRAAEGWQVLAAWGLLVGPAMACTFYEPAYVTVGQWFPGTGNGKALGVLTLLAGLSATIFVPLTQRLVLGPGWRDATLVLAAVLLAGVATPALVAHAGGRRREERCPAAPRGTGSRGRPPQRAAPRAGRPGPRRVDGGASPRAGGVLRPVLVTEPAQPPELGLDAEQAIGRVFVLRRLADGGEERQVRAVRRRGRVLQVCEHPAGFEEGEDLAVERALAPVLQVVDGERGDDGVEAPELRSPGPSPAQRCPPIGSAMGGCWRNGRRSVEVPLGVRAVEVAQAGDGEHLRGHEARVDAHPLGPATGGGPVRDAAANPAAVEPDGPVVPHVDVGGRVGGQQAHLVRRVVGPQDAIAAAYRAVALRDLRRRGVDLQANRTAMARSLHHRSHVAPFWYAKWRRFWIPVLPDLRRRTNLGRV</sequence>
<dbReference type="InterPro" id="IPR011701">
    <property type="entry name" value="MFS"/>
</dbReference>
<feature type="transmembrane region" description="Helical" evidence="2">
    <location>
        <begin position="188"/>
        <end position="207"/>
    </location>
</feature>
<feature type="transmembrane region" description="Helical" evidence="2">
    <location>
        <begin position="122"/>
        <end position="145"/>
    </location>
</feature>
<feature type="region of interest" description="Disordered" evidence="1">
    <location>
        <begin position="340"/>
        <end position="366"/>
    </location>
</feature>
<keyword evidence="2" id="KW-0472">Membrane</keyword>
<organism evidence="3">
    <name type="scientific">uncultured Rubrobacteraceae bacterium</name>
    <dbReference type="NCBI Taxonomy" id="349277"/>
    <lineage>
        <taxon>Bacteria</taxon>
        <taxon>Bacillati</taxon>
        <taxon>Actinomycetota</taxon>
        <taxon>Rubrobacteria</taxon>
        <taxon>Rubrobacterales</taxon>
        <taxon>Rubrobacteraceae</taxon>
        <taxon>environmental samples</taxon>
    </lineage>
</organism>
<reference evidence="3" key="1">
    <citation type="submission" date="2020-02" db="EMBL/GenBank/DDBJ databases">
        <authorList>
            <person name="Meier V. D."/>
        </authorList>
    </citation>
    <scope>NUCLEOTIDE SEQUENCE</scope>
    <source>
        <strain evidence="3">AVDCRST_MAG12</strain>
    </source>
</reference>
<evidence type="ECO:0000313" key="3">
    <source>
        <dbReference type="EMBL" id="CAA9478091.1"/>
    </source>
</evidence>
<evidence type="ECO:0000256" key="1">
    <source>
        <dbReference type="SAM" id="MobiDB-lite"/>
    </source>
</evidence>
<dbReference type="InterPro" id="IPR036259">
    <property type="entry name" value="MFS_trans_sf"/>
</dbReference>
<gene>
    <name evidence="3" type="ORF">AVDCRST_MAG12-1328</name>
</gene>
<protein>
    <recommendedName>
        <fullName evidence="4">Major facilitator superfamily (MFS) profile domain-containing protein</fullName>
    </recommendedName>
</protein>
<keyword evidence="2" id="KW-0812">Transmembrane</keyword>
<feature type="transmembrane region" description="Helical" evidence="2">
    <location>
        <begin position="157"/>
        <end position="176"/>
    </location>
</feature>
<dbReference type="InterPro" id="IPR050327">
    <property type="entry name" value="Proton-linked_MCT"/>
</dbReference>
<dbReference type="SUPFAM" id="SSF103473">
    <property type="entry name" value="MFS general substrate transporter"/>
    <property type="match status" value="1"/>
</dbReference>
<feature type="transmembrane region" description="Helical" evidence="2">
    <location>
        <begin position="28"/>
        <end position="49"/>
    </location>
</feature>
<dbReference type="Pfam" id="PF07690">
    <property type="entry name" value="MFS_1"/>
    <property type="match status" value="1"/>
</dbReference>
<dbReference type="EMBL" id="CADCVK010000207">
    <property type="protein sequence ID" value="CAA9478091.1"/>
    <property type="molecule type" value="Genomic_DNA"/>
</dbReference>
<feature type="transmembrane region" description="Helical" evidence="2">
    <location>
        <begin position="69"/>
        <end position="85"/>
    </location>
</feature>
<dbReference type="AlphaFoldDB" id="A0A6J4RPX7"/>
<keyword evidence="2" id="KW-1133">Transmembrane helix</keyword>
<dbReference type="PANTHER" id="PTHR11360">
    <property type="entry name" value="MONOCARBOXYLATE TRANSPORTER"/>
    <property type="match status" value="1"/>
</dbReference>
<feature type="region of interest" description="Disordered" evidence="1">
    <location>
        <begin position="211"/>
        <end position="257"/>
    </location>
</feature>
<dbReference type="PANTHER" id="PTHR11360:SF284">
    <property type="entry name" value="EG:103B4.3 PROTEIN-RELATED"/>
    <property type="match status" value="1"/>
</dbReference>
<dbReference type="Gene3D" id="1.20.1250.20">
    <property type="entry name" value="MFS general substrate transporter like domains"/>
    <property type="match status" value="1"/>
</dbReference>
<evidence type="ECO:0000256" key="2">
    <source>
        <dbReference type="SAM" id="Phobius"/>
    </source>
</evidence>
<evidence type="ECO:0008006" key="4">
    <source>
        <dbReference type="Google" id="ProtNLM"/>
    </source>
</evidence>
<dbReference type="GO" id="GO:0022857">
    <property type="term" value="F:transmembrane transporter activity"/>
    <property type="evidence" value="ECO:0007669"/>
    <property type="project" value="InterPro"/>
</dbReference>
<name>A0A6J4RPX7_9ACTN</name>
<feature type="compositionally biased region" description="Low complexity" evidence="1">
    <location>
        <begin position="219"/>
        <end position="242"/>
    </location>
</feature>
<accession>A0A6J4RPX7</accession>
<proteinExistence type="predicted"/>